<dbReference type="InterPro" id="IPR053151">
    <property type="entry name" value="RNase_H-like"/>
</dbReference>
<sequence>MKRGREDEQGSDGEEVNPVIRSPLDQSIRRRSSWKRAPPSWRQLNVCGGPSSYGYCIRDSDGKLDMCGVKWVEPSQAVLGLSDEYREAEALYYGLQKALDFGYKKLVAECPCYSLVKKIKVAMIQDLESEQVVTNILELRNQFDSFIFAFVKPDGNSVAYEMSKLTVDGWKTGHFPEVASHAASWDVRCSLDNQRESQEKVTTKLELPAPSMSSGTQEASSPDENIAESQNNPGAASIAWHDSDTIP</sequence>
<reference evidence="4" key="2">
    <citation type="submission" date="2025-08" db="UniProtKB">
        <authorList>
            <consortium name="RefSeq"/>
        </authorList>
    </citation>
    <scope>IDENTIFICATION</scope>
    <source>
        <tissue evidence="4">Leaf</tissue>
    </source>
</reference>
<name>A0ABM3R5H3_SPIOL</name>
<dbReference type="InterPro" id="IPR002156">
    <property type="entry name" value="RNaseH_domain"/>
</dbReference>
<dbReference type="InterPro" id="IPR036397">
    <property type="entry name" value="RNaseH_sf"/>
</dbReference>
<feature type="region of interest" description="Disordered" evidence="1">
    <location>
        <begin position="198"/>
        <end position="247"/>
    </location>
</feature>
<organism evidence="3 4">
    <name type="scientific">Spinacia oleracea</name>
    <name type="common">Spinach</name>
    <dbReference type="NCBI Taxonomy" id="3562"/>
    <lineage>
        <taxon>Eukaryota</taxon>
        <taxon>Viridiplantae</taxon>
        <taxon>Streptophyta</taxon>
        <taxon>Embryophyta</taxon>
        <taxon>Tracheophyta</taxon>
        <taxon>Spermatophyta</taxon>
        <taxon>Magnoliopsida</taxon>
        <taxon>eudicotyledons</taxon>
        <taxon>Gunneridae</taxon>
        <taxon>Pentapetalae</taxon>
        <taxon>Caryophyllales</taxon>
        <taxon>Chenopodiaceae</taxon>
        <taxon>Chenopodioideae</taxon>
        <taxon>Anserineae</taxon>
        <taxon>Spinacia</taxon>
    </lineage>
</organism>
<protein>
    <recommendedName>
        <fullName evidence="2">RNase H type-1 domain-containing protein</fullName>
    </recommendedName>
</protein>
<evidence type="ECO:0000256" key="1">
    <source>
        <dbReference type="SAM" id="MobiDB-lite"/>
    </source>
</evidence>
<evidence type="ECO:0000259" key="2">
    <source>
        <dbReference type="Pfam" id="PF13456"/>
    </source>
</evidence>
<dbReference type="Gene3D" id="3.30.420.10">
    <property type="entry name" value="Ribonuclease H-like superfamily/Ribonuclease H"/>
    <property type="match status" value="1"/>
</dbReference>
<feature type="region of interest" description="Disordered" evidence="1">
    <location>
        <begin position="1"/>
        <end position="24"/>
    </location>
</feature>
<dbReference type="PANTHER" id="PTHR47723">
    <property type="entry name" value="OS05G0353850 PROTEIN"/>
    <property type="match status" value="1"/>
</dbReference>
<feature type="compositionally biased region" description="Polar residues" evidence="1">
    <location>
        <begin position="211"/>
        <end position="234"/>
    </location>
</feature>
<feature type="domain" description="RNase H type-1" evidence="2">
    <location>
        <begin position="49"/>
        <end position="164"/>
    </location>
</feature>
<reference evidence="3" key="1">
    <citation type="journal article" date="2021" name="Nat. Commun.">
        <title>Genomic analyses provide insights into spinach domestication and the genetic basis of agronomic traits.</title>
        <authorList>
            <person name="Cai X."/>
            <person name="Sun X."/>
            <person name="Xu C."/>
            <person name="Sun H."/>
            <person name="Wang X."/>
            <person name="Ge C."/>
            <person name="Zhang Z."/>
            <person name="Wang Q."/>
            <person name="Fei Z."/>
            <person name="Jiao C."/>
            <person name="Wang Q."/>
        </authorList>
    </citation>
    <scope>NUCLEOTIDE SEQUENCE [LARGE SCALE GENOMIC DNA]</scope>
    <source>
        <strain evidence="3">cv. Varoflay</strain>
    </source>
</reference>
<proteinExistence type="predicted"/>
<gene>
    <name evidence="4" type="primary">LOC130466191</name>
</gene>
<dbReference type="CDD" id="cd06222">
    <property type="entry name" value="RNase_H_like"/>
    <property type="match status" value="1"/>
</dbReference>
<dbReference type="PANTHER" id="PTHR47723:SF19">
    <property type="entry name" value="POLYNUCLEOTIDYL TRANSFERASE, RIBONUCLEASE H-LIKE SUPERFAMILY PROTEIN"/>
    <property type="match status" value="1"/>
</dbReference>
<dbReference type="Pfam" id="PF13456">
    <property type="entry name" value="RVT_3"/>
    <property type="match status" value="1"/>
</dbReference>
<keyword evidence="3" id="KW-1185">Reference proteome</keyword>
<evidence type="ECO:0000313" key="3">
    <source>
        <dbReference type="Proteomes" id="UP000813463"/>
    </source>
</evidence>
<accession>A0ABM3R5H3</accession>
<evidence type="ECO:0000313" key="4">
    <source>
        <dbReference type="RefSeq" id="XP_056690865.1"/>
    </source>
</evidence>
<dbReference type="GeneID" id="130466191"/>
<dbReference type="InterPro" id="IPR044730">
    <property type="entry name" value="RNase_H-like_dom_plant"/>
</dbReference>
<dbReference type="RefSeq" id="XP_056690865.1">
    <property type="nucleotide sequence ID" value="XM_056834887.1"/>
</dbReference>
<dbReference type="Proteomes" id="UP000813463">
    <property type="component" value="Chromosome 1"/>
</dbReference>